<keyword evidence="2" id="KW-1185">Reference proteome</keyword>
<dbReference type="AlphaFoldDB" id="E4WVG2"/>
<evidence type="ECO:0000313" key="1">
    <source>
        <dbReference type="EMBL" id="CBY21115.1"/>
    </source>
</evidence>
<reference evidence="1" key="1">
    <citation type="journal article" date="2010" name="Science">
        <title>Plasticity of animal genome architecture unmasked by rapid evolution of a pelagic tunicate.</title>
        <authorList>
            <person name="Denoeud F."/>
            <person name="Henriet S."/>
            <person name="Mungpakdee S."/>
            <person name="Aury J.M."/>
            <person name="Da Silva C."/>
            <person name="Brinkmann H."/>
            <person name="Mikhaleva J."/>
            <person name="Olsen L.C."/>
            <person name="Jubin C."/>
            <person name="Canestro C."/>
            <person name="Bouquet J.M."/>
            <person name="Danks G."/>
            <person name="Poulain J."/>
            <person name="Campsteijn C."/>
            <person name="Adamski M."/>
            <person name="Cross I."/>
            <person name="Yadetie F."/>
            <person name="Muffato M."/>
            <person name="Louis A."/>
            <person name="Butcher S."/>
            <person name="Tsagkogeorga G."/>
            <person name="Konrad A."/>
            <person name="Singh S."/>
            <person name="Jensen M.F."/>
            <person name="Cong E.H."/>
            <person name="Eikeseth-Otteraa H."/>
            <person name="Noel B."/>
            <person name="Anthouard V."/>
            <person name="Porcel B.M."/>
            <person name="Kachouri-Lafond R."/>
            <person name="Nishino A."/>
            <person name="Ugolini M."/>
            <person name="Chourrout P."/>
            <person name="Nishida H."/>
            <person name="Aasland R."/>
            <person name="Huzurbazar S."/>
            <person name="Westhof E."/>
            <person name="Delsuc F."/>
            <person name="Lehrach H."/>
            <person name="Reinhardt R."/>
            <person name="Weissenbach J."/>
            <person name="Roy S.W."/>
            <person name="Artiguenave F."/>
            <person name="Postlethwait J.H."/>
            <person name="Manak J.R."/>
            <person name="Thompson E.M."/>
            <person name="Jaillon O."/>
            <person name="Du Pasquier L."/>
            <person name="Boudinot P."/>
            <person name="Liberles D.A."/>
            <person name="Volff J.N."/>
            <person name="Philippe H."/>
            <person name="Lenhard B."/>
            <person name="Roest Crollius H."/>
            <person name="Wincker P."/>
            <person name="Chourrout D."/>
        </authorList>
    </citation>
    <scope>NUCLEOTIDE SEQUENCE [LARGE SCALE GENOMIC DNA]</scope>
</reference>
<protein>
    <submittedName>
        <fullName evidence="1">Uncharacterized protein</fullName>
    </submittedName>
</protein>
<dbReference type="InParanoid" id="E4WVG2"/>
<proteinExistence type="predicted"/>
<evidence type="ECO:0000313" key="2">
    <source>
        <dbReference type="Proteomes" id="UP000001307"/>
    </source>
</evidence>
<name>E4WVG2_OIKDI</name>
<dbReference type="Proteomes" id="UP000001307">
    <property type="component" value="Unassembled WGS sequence"/>
</dbReference>
<accession>E4WVG2</accession>
<sequence length="127" mass="14977">MDENLISFDQQCDVKALLHSQMGKFPRHQLRGIPLAENPERKEAEKEAMRQLGLADNFRWAGRRQQQHALWERFLADNAERHRRNGHYASPPPPEAALSLPSWEVRKAIVERVAPNFFARYWAQYRE</sequence>
<gene>
    <name evidence="1" type="ORF">GSOID_T00008868001</name>
</gene>
<organism evidence="1">
    <name type="scientific">Oikopleura dioica</name>
    <name type="common">Tunicate</name>
    <dbReference type="NCBI Taxonomy" id="34765"/>
    <lineage>
        <taxon>Eukaryota</taxon>
        <taxon>Metazoa</taxon>
        <taxon>Chordata</taxon>
        <taxon>Tunicata</taxon>
        <taxon>Appendicularia</taxon>
        <taxon>Copelata</taxon>
        <taxon>Oikopleuridae</taxon>
        <taxon>Oikopleura</taxon>
    </lineage>
</organism>
<dbReference type="EMBL" id="FN653017">
    <property type="protein sequence ID" value="CBY21115.1"/>
    <property type="molecule type" value="Genomic_DNA"/>
</dbReference>